<dbReference type="OrthoDB" id="3055571at2759"/>
<proteinExistence type="predicted"/>
<dbReference type="Proteomes" id="UP001148786">
    <property type="component" value="Unassembled WGS sequence"/>
</dbReference>
<dbReference type="Gene3D" id="1.20.58.340">
    <property type="entry name" value="Magnesium transport protein CorA, transmembrane region"/>
    <property type="match status" value="1"/>
</dbReference>
<keyword evidence="1" id="KW-0472">Membrane</keyword>
<feature type="transmembrane region" description="Helical" evidence="1">
    <location>
        <begin position="7"/>
        <end position="25"/>
    </location>
</feature>
<comment type="caution">
    <text evidence="2">The sequence shown here is derived from an EMBL/GenBank/DDBJ whole genome shotgun (WGS) entry which is preliminary data.</text>
</comment>
<sequence>MITIAILTMFFLPGTFISAFFSMAFVDSRPDEHGRLVVVVGPQIWIYAVVTIILTALVFCIWILWHHRRIGQQTKELDIENRAAGVQEPNVTNVAAEGPREVTRQLWDQVKDLAGRVQVGFRNRRVPSADAGAAVPLAAITSNQA</sequence>
<keyword evidence="3" id="KW-1185">Reference proteome</keyword>
<protein>
    <submittedName>
        <fullName evidence="2">Uncharacterized protein</fullName>
    </submittedName>
</protein>
<evidence type="ECO:0000256" key="1">
    <source>
        <dbReference type="SAM" id="Phobius"/>
    </source>
</evidence>
<reference evidence="2" key="1">
    <citation type="submission" date="2022-07" db="EMBL/GenBank/DDBJ databases">
        <title>Genome Sequence of Agrocybe chaxingu.</title>
        <authorList>
            <person name="Buettner E."/>
        </authorList>
    </citation>
    <scope>NUCLEOTIDE SEQUENCE</scope>
    <source>
        <strain evidence="2">MP-N11</strain>
    </source>
</reference>
<evidence type="ECO:0000313" key="3">
    <source>
        <dbReference type="Proteomes" id="UP001148786"/>
    </source>
</evidence>
<accession>A0A9W8TCT9</accession>
<keyword evidence="1" id="KW-0812">Transmembrane</keyword>
<dbReference type="EMBL" id="JANKHO010000100">
    <property type="protein sequence ID" value="KAJ3515352.1"/>
    <property type="molecule type" value="Genomic_DNA"/>
</dbReference>
<name>A0A9W8TCT9_9AGAR</name>
<evidence type="ECO:0000313" key="2">
    <source>
        <dbReference type="EMBL" id="KAJ3515352.1"/>
    </source>
</evidence>
<dbReference type="AlphaFoldDB" id="A0A9W8TCT9"/>
<feature type="transmembrane region" description="Helical" evidence="1">
    <location>
        <begin position="45"/>
        <end position="65"/>
    </location>
</feature>
<keyword evidence="1" id="KW-1133">Transmembrane helix</keyword>
<organism evidence="2 3">
    <name type="scientific">Agrocybe chaxingu</name>
    <dbReference type="NCBI Taxonomy" id="84603"/>
    <lineage>
        <taxon>Eukaryota</taxon>
        <taxon>Fungi</taxon>
        <taxon>Dikarya</taxon>
        <taxon>Basidiomycota</taxon>
        <taxon>Agaricomycotina</taxon>
        <taxon>Agaricomycetes</taxon>
        <taxon>Agaricomycetidae</taxon>
        <taxon>Agaricales</taxon>
        <taxon>Agaricineae</taxon>
        <taxon>Strophariaceae</taxon>
        <taxon>Agrocybe</taxon>
    </lineage>
</organism>
<gene>
    <name evidence="2" type="ORF">NLJ89_g1802</name>
</gene>